<organism evidence="2 3">
    <name type="scientific">Tribonema minus</name>
    <dbReference type="NCBI Taxonomy" id="303371"/>
    <lineage>
        <taxon>Eukaryota</taxon>
        <taxon>Sar</taxon>
        <taxon>Stramenopiles</taxon>
        <taxon>Ochrophyta</taxon>
        <taxon>PX clade</taxon>
        <taxon>Xanthophyceae</taxon>
        <taxon>Tribonematales</taxon>
        <taxon>Tribonemataceae</taxon>
        <taxon>Tribonema</taxon>
    </lineage>
</organism>
<evidence type="ECO:0000259" key="1">
    <source>
        <dbReference type="Pfam" id="PF13349"/>
    </source>
</evidence>
<evidence type="ECO:0000313" key="2">
    <source>
        <dbReference type="EMBL" id="KAG5183241.1"/>
    </source>
</evidence>
<dbReference type="PANTHER" id="PTHR34094:SF1">
    <property type="entry name" value="PROTEIN FAM185A"/>
    <property type="match status" value="1"/>
</dbReference>
<gene>
    <name evidence="2" type="ORF">JKP88DRAFT_195864</name>
</gene>
<dbReference type="OrthoDB" id="78128at2759"/>
<protein>
    <recommendedName>
        <fullName evidence="1">DUF4097 domain-containing protein</fullName>
    </recommendedName>
</protein>
<keyword evidence="3" id="KW-1185">Reference proteome</keyword>
<sequence>MWAGRAVRTCAAGCRASALSRHCNFKRRSFSAIKQPPSAAQGSVVRAWDDLGIHSGGRLRVDLPSSCISVHAQSQWTDDLKASLVSTNGEQSCSPSDLICVTADATAQTCSITAAAGESLSGHELHLVLPESFGLWVHVNEGKLTTTGKLKGDIHLRTDSGDIQVATIRGETVCLAAPHGSIAADTLEGGITIECTTATVKKLLSNGARISAAGDVAIGGMYDAHALIECPASVTVDSSHGHVEVRGGAREVRLLGVSGSAAVSAGGDVQLNFDALQDGSRSEVATSDGSVSVSAPEDASCTVDVAAGDVKIATAAFKGETSVTTASGTIAGAAPEPSRHGGGGKIDMQGAREQRLNTFVSGDRQRASGNMKSETALHIRAPNGSVVLETLGWMDRIKRKHGFL</sequence>
<name>A0A835YXG7_9STRA</name>
<dbReference type="Pfam" id="PF13349">
    <property type="entry name" value="DUF4097"/>
    <property type="match status" value="1"/>
</dbReference>
<dbReference type="AlphaFoldDB" id="A0A835YXG7"/>
<dbReference type="PANTHER" id="PTHR34094">
    <property type="match status" value="1"/>
</dbReference>
<dbReference type="Proteomes" id="UP000664859">
    <property type="component" value="Unassembled WGS sequence"/>
</dbReference>
<accession>A0A835YXG7</accession>
<reference evidence="2" key="1">
    <citation type="submission" date="2021-02" db="EMBL/GenBank/DDBJ databases">
        <title>First Annotated Genome of the Yellow-green Alga Tribonema minus.</title>
        <authorList>
            <person name="Mahan K.M."/>
        </authorList>
    </citation>
    <scope>NUCLEOTIDE SEQUENCE</scope>
    <source>
        <strain evidence="2">UTEX B ZZ1240</strain>
    </source>
</reference>
<dbReference type="InterPro" id="IPR025164">
    <property type="entry name" value="Toastrack_DUF4097"/>
</dbReference>
<dbReference type="EMBL" id="JAFCMP010000223">
    <property type="protein sequence ID" value="KAG5183241.1"/>
    <property type="molecule type" value="Genomic_DNA"/>
</dbReference>
<comment type="caution">
    <text evidence="2">The sequence shown here is derived from an EMBL/GenBank/DDBJ whole genome shotgun (WGS) entry which is preliminary data.</text>
</comment>
<proteinExistence type="predicted"/>
<feature type="domain" description="DUF4097" evidence="1">
    <location>
        <begin position="151"/>
        <end position="327"/>
    </location>
</feature>
<evidence type="ECO:0000313" key="3">
    <source>
        <dbReference type="Proteomes" id="UP000664859"/>
    </source>
</evidence>